<dbReference type="Proteomes" id="UP000002433">
    <property type="component" value="Chromosome"/>
</dbReference>
<dbReference type="EMBL" id="CP000259">
    <property type="protein sequence ID" value="ABF32717.1"/>
    <property type="molecule type" value="Genomic_DNA"/>
</dbReference>
<dbReference type="InterPro" id="IPR027417">
    <property type="entry name" value="P-loop_NTPase"/>
</dbReference>
<accession>Q1JKA6</accession>
<dbReference type="AlphaFoldDB" id="Q1JKA6"/>
<dbReference type="GO" id="GO:0005524">
    <property type="term" value="F:ATP binding"/>
    <property type="evidence" value="ECO:0007669"/>
    <property type="project" value="UniProtKB-KW"/>
</dbReference>
<dbReference type="Gene3D" id="3.40.50.300">
    <property type="entry name" value="P-loop containing nucleotide triphosphate hydrolases"/>
    <property type="match status" value="1"/>
</dbReference>
<protein>
    <submittedName>
        <fullName evidence="1">Ferrichrome transport ATP-binding protein</fullName>
    </submittedName>
</protein>
<sequence length="66" mass="7418">MSKNSSHIQVQNLSFAYEEKLVLDDLTFSIPKGKITTIMGGKWQWQVNLITIINQKPSVKTRAGLA</sequence>
<dbReference type="KEGG" id="spk:MGAS9429_Spy1530"/>
<dbReference type="HOGENOM" id="CLU_2829466_0_0_9"/>
<proteinExistence type="predicted"/>
<evidence type="ECO:0000313" key="1">
    <source>
        <dbReference type="EMBL" id="ABF32717.1"/>
    </source>
</evidence>
<evidence type="ECO:0000313" key="2">
    <source>
        <dbReference type="Proteomes" id="UP000002433"/>
    </source>
</evidence>
<organism evidence="1 2">
    <name type="scientific">Streptococcus pyogenes serotype M12 (strain MGAS9429)</name>
    <dbReference type="NCBI Taxonomy" id="370551"/>
    <lineage>
        <taxon>Bacteria</taxon>
        <taxon>Bacillati</taxon>
        <taxon>Bacillota</taxon>
        <taxon>Bacilli</taxon>
        <taxon>Lactobacillales</taxon>
        <taxon>Streptococcaceae</taxon>
        <taxon>Streptococcus</taxon>
    </lineage>
</organism>
<keyword evidence="1" id="KW-0067">ATP-binding</keyword>
<reference evidence="1 2" key="1">
    <citation type="journal article" date="2006" name="Proc. Natl. Acad. Sci. U.S.A.">
        <title>Molecular genetic anatomy of inter- and intraserotype variation in the human bacterial pathogen group A Streptococcus.</title>
        <authorList>
            <person name="Beres S.B."/>
            <person name="Richter E.W."/>
            <person name="Nagiec M.J."/>
            <person name="Sumby P."/>
            <person name="Porcella S.F."/>
            <person name="DeLeo F.R."/>
            <person name="Musser J.M."/>
        </authorList>
    </citation>
    <scope>NUCLEOTIDE SEQUENCE [LARGE SCALE GENOMIC DNA]</scope>
    <source>
        <strain evidence="1 2">MGAS9429</strain>
    </source>
</reference>
<name>Q1JKA6_STRPC</name>
<dbReference type="SUPFAM" id="SSF52540">
    <property type="entry name" value="P-loop containing nucleoside triphosphate hydrolases"/>
    <property type="match status" value="1"/>
</dbReference>
<keyword evidence="1" id="KW-0547">Nucleotide-binding</keyword>
<gene>
    <name evidence="1" type="ordered locus">MGAS9429_Spy1530</name>
</gene>